<evidence type="ECO:0000256" key="11">
    <source>
        <dbReference type="ARBA" id="ARBA00022741"/>
    </source>
</evidence>
<dbReference type="EC" id="6.1.1.10" evidence="5"/>
<dbReference type="FunFam" id="2.20.28.20:FF:000001">
    <property type="entry name" value="Methionine--tRNA ligase"/>
    <property type="match status" value="1"/>
</dbReference>
<dbReference type="Gene3D" id="2.20.28.20">
    <property type="entry name" value="Methionyl-tRNA synthetase, Zn-domain"/>
    <property type="match status" value="1"/>
</dbReference>
<evidence type="ECO:0000313" key="20">
    <source>
        <dbReference type="EMBL" id="VAW53006.1"/>
    </source>
</evidence>
<dbReference type="SUPFAM" id="SSF47323">
    <property type="entry name" value="Anticodon-binding domain of a subclass of class I aminoacyl-tRNA synthetases"/>
    <property type="match status" value="1"/>
</dbReference>
<dbReference type="Pfam" id="PF19303">
    <property type="entry name" value="Anticodon_3"/>
    <property type="match status" value="1"/>
</dbReference>
<dbReference type="CDD" id="cd02800">
    <property type="entry name" value="tRNA_bind_EcMetRS_like"/>
    <property type="match status" value="1"/>
</dbReference>
<dbReference type="FunFam" id="1.10.730.10:FF:000005">
    <property type="entry name" value="Methionine--tRNA ligase"/>
    <property type="match status" value="1"/>
</dbReference>
<evidence type="ECO:0000256" key="3">
    <source>
        <dbReference type="ARBA" id="ARBA00004496"/>
    </source>
</evidence>
<dbReference type="SUPFAM" id="SSF52374">
    <property type="entry name" value="Nucleotidylyl transferase"/>
    <property type="match status" value="1"/>
</dbReference>
<dbReference type="Gene3D" id="2.40.50.140">
    <property type="entry name" value="Nucleic acid-binding proteins"/>
    <property type="match status" value="1"/>
</dbReference>
<dbReference type="AlphaFoldDB" id="A0A3B0X8A6"/>
<dbReference type="SUPFAM" id="SSF57770">
    <property type="entry name" value="Methionyl-tRNA synthetase (MetRS), Zn-domain"/>
    <property type="match status" value="1"/>
</dbReference>
<evidence type="ECO:0000256" key="8">
    <source>
        <dbReference type="ARBA" id="ARBA00022555"/>
    </source>
</evidence>
<evidence type="ECO:0000256" key="17">
    <source>
        <dbReference type="ARBA" id="ARBA00030904"/>
    </source>
</evidence>
<keyword evidence="15" id="KW-0648">Protein biosynthesis</keyword>
<dbReference type="PRINTS" id="PR01041">
    <property type="entry name" value="TRNASYNTHMET"/>
</dbReference>
<comment type="subunit">
    <text evidence="4">Homodimer.</text>
</comment>
<keyword evidence="11" id="KW-0547">Nucleotide-binding</keyword>
<name>A0A3B0X8A6_9ZZZZ</name>
<proteinExistence type="inferred from homology"/>
<dbReference type="Pfam" id="PF01588">
    <property type="entry name" value="tRNA_bind"/>
    <property type="match status" value="1"/>
</dbReference>
<keyword evidence="7" id="KW-0963">Cytoplasm</keyword>
<keyword evidence="13" id="KW-0067">ATP-binding</keyword>
<keyword evidence="16 20" id="KW-0030">Aminoacyl-tRNA synthetase</keyword>
<sequence length="680" mass="77342">MTTQRKMLITSALPYANGPIHLGHLVEYIQTDIWARFQKMRGHECHYVCADDAHGTPIMLRARQDNITPEQLIEQTSRDHQADFTDFLIGFDNYHSTHSEENKHLSQSIYCNLRDSGHITTRTISQAYDPEAKMFLPDRFIKGTCPKCNAEDQYGDNCEVCGATYDTTDLKKPYSVVSGATPIKKDTEHYFFKLGDFEDMLKKWTTSGHVQSEIANKLKEWFDSGLRDWDISRDAPYWGFEIPDTTDKFFYVWLDAPIGYMASFKNLCDKTNLNFDDFWKPSADNTTELYHFIGKDIAYFHTLFWPAVLQGSGYRTPTKVFCHGFLTVDGAKMSKSRGTFIKARTYLDHLKPEYLRYYYAAKLSSGVDDIDLNLEDFQQRVNTDLVGKFVNIASRVAGFIKKNNDGMLASTLTEPELLQQMIDAGESIAQHFEARKYSQATREIMALADKANEYIANAEPWAKNKQEGCEQQVHDICTLGINMFRILCIYLKPMLPEVIKQAEAFLNCGDLNWNDIDKPLLNHKINKFKPLMQRIEKEALDKIVNASKEDIKATQQNTPAKKENAAANEPIAEEIAFDDFAKIDLRIARIVKAEPVEKADKLLQLTLDIGNETRNVFAGIKSAYKPEDLEGKLTVMVANLKPRKMRFGMSEGMVLAAGPGGKDLWILNPDDGAMPGMKVK</sequence>
<accession>A0A3B0X8A6</accession>
<evidence type="ECO:0000256" key="18">
    <source>
        <dbReference type="ARBA" id="ARBA00047364"/>
    </source>
</evidence>
<dbReference type="InterPro" id="IPR015413">
    <property type="entry name" value="Methionyl/Leucyl_tRNA_Synth"/>
</dbReference>
<evidence type="ECO:0000256" key="13">
    <source>
        <dbReference type="ARBA" id="ARBA00022840"/>
    </source>
</evidence>
<dbReference type="InterPro" id="IPR023458">
    <property type="entry name" value="Met-tRNA_ligase_1"/>
</dbReference>
<dbReference type="NCBIfam" id="TIGR00398">
    <property type="entry name" value="metG"/>
    <property type="match status" value="1"/>
</dbReference>
<evidence type="ECO:0000256" key="9">
    <source>
        <dbReference type="ARBA" id="ARBA00022598"/>
    </source>
</evidence>
<keyword evidence="14" id="KW-0694">RNA-binding</keyword>
<dbReference type="Pfam" id="PF09334">
    <property type="entry name" value="tRNA-synt_1g"/>
    <property type="match status" value="1"/>
</dbReference>
<dbReference type="InterPro" id="IPR014758">
    <property type="entry name" value="Met-tRNA_synth"/>
</dbReference>
<evidence type="ECO:0000256" key="7">
    <source>
        <dbReference type="ARBA" id="ARBA00022490"/>
    </source>
</evidence>
<dbReference type="SUPFAM" id="SSF50249">
    <property type="entry name" value="Nucleic acid-binding proteins"/>
    <property type="match status" value="1"/>
</dbReference>
<evidence type="ECO:0000256" key="12">
    <source>
        <dbReference type="ARBA" id="ARBA00022833"/>
    </source>
</evidence>
<dbReference type="CDD" id="cd07957">
    <property type="entry name" value="Anticodon_Ia_Met"/>
    <property type="match status" value="1"/>
</dbReference>
<dbReference type="GO" id="GO:0004825">
    <property type="term" value="F:methionine-tRNA ligase activity"/>
    <property type="evidence" value="ECO:0007669"/>
    <property type="project" value="UniProtKB-EC"/>
</dbReference>
<dbReference type="PANTHER" id="PTHR45765">
    <property type="entry name" value="METHIONINE--TRNA LIGASE"/>
    <property type="match status" value="1"/>
</dbReference>
<comment type="function">
    <text evidence="2">Is required not only for elongation of protein synthesis but also for the initiation of all mRNA translation through initiator tRNA(fMet) aminoacylation.</text>
</comment>
<evidence type="ECO:0000256" key="6">
    <source>
        <dbReference type="ARBA" id="ARBA00018753"/>
    </source>
</evidence>
<dbReference type="InterPro" id="IPR014729">
    <property type="entry name" value="Rossmann-like_a/b/a_fold"/>
</dbReference>
<comment type="cofactor">
    <cofactor evidence="1">
        <name>Zn(2+)</name>
        <dbReference type="ChEBI" id="CHEBI:29105"/>
    </cofactor>
</comment>
<dbReference type="PROSITE" id="PS00178">
    <property type="entry name" value="AA_TRNA_LIGASE_I"/>
    <property type="match status" value="1"/>
</dbReference>
<dbReference type="CDD" id="cd00814">
    <property type="entry name" value="MetRS_core"/>
    <property type="match status" value="1"/>
</dbReference>
<dbReference type="FunFam" id="2.40.50.140:FF:000042">
    <property type="entry name" value="Methionine--tRNA ligase"/>
    <property type="match status" value="1"/>
</dbReference>
<evidence type="ECO:0000259" key="19">
    <source>
        <dbReference type="PROSITE" id="PS50886"/>
    </source>
</evidence>
<dbReference type="InterPro" id="IPR004495">
    <property type="entry name" value="Met-tRNA-synth_bsu_C"/>
</dbReference>
<gene>
    <name evidence="20" type="ORF">MNBD_GAMMA07-1826</name>
</gene>
<comment type="catalytic activity">
    <reaction evidence="18">
        <text>tRNA(Met) + L-methionine + ATP = L-methionyl-tRNA(Met) + AMP + diphosphate</text>
        <dbReference type="Rhea" id="RHEA:13481"/>
        <dbReference type="Rhea" id="RHEA-COMP:9667"/>
        <dbReference type="Rhea" id="RHEA-COMP:9698"/>
        <dbReference type="ChEBI" id="CHEBI:30616"/>
        <dbReference type="ChEBI" id="CHEBI:33019"/>
        <dbReference type="ChEBI" id="CHEBI:57844"/>
        <dbReference type="ChEBI" id="CHEBI:78442"/>
        <dbReference type="ChEBI" id="CHEBI:78530"/>
        <dbReference type="ChEBI" id="CHEBI:456215"/>
        <dbReference type="EC" id="6.1.1.10"/>
    </reaction>
</comment>
<dbReference type="GO" id="GO:0046872">
    <property type="term" value="F:metal ion binding"/>
    <property type="evidence" value="ECO:0007669"/>
    <property type="project" value="UniProtKB-KW"/>
</dbReference>
<dbReference type="InterPro" id="IPR012340">
    <property type="entry name" value="NA-bd_OB-fold"/>
</dbReference>
<keyword evidence="9 20" id="KW-0436">Ligase</keyword>
<reference evidence="20" key="1">
    <citation type="submission" date="2018-06" db="EMBL/GenBank/DDBJ databases">
        <authorList>
            <person name="Zhirakovskaya E."/>
        </authorList>
    </citation>
    <scope>NUCLEOTIDE SEQUENCE</scope>
</reference>
<organism evidence="20">
    <name type="scientific">hydrothermal vent metagenome</name>
    <dbReference type="NCBI Taxonomy" id="652676"/>
    <lineage>
        <taxon>unclassified sequences</taxon>
        <taxon>metagenomes</taxon>
        <taxon>ecological metagenomes</taxon>
    </lineage>
</organism>
<dbReference type="GO" id="GO:0000049">
    <property type="term" value="F:tRNA binding"/>
    <property type="evidence" value="ECO:0007669"/>
    <property type="project" value="UniProtKB-KW"/>
</dbReference>
<dbReference type="PROSITE" id="PS50886">
    <property type="entry name" value="TRBD"/>
    <property type="match status" value="1"/>
</dbReference>
<feature type="domain" description="TRNA-binding" evidence="19">
    <location>
        <begin position="579"/>
        <end position="680"/>
    </location>
</feature>
<dbReference type="InterPro" id="IPR033911">
    <property type="entry name" value="MetRS_core"/>
</dbReference>
<evidence type="ECO:0000256" key="2">
    <source>
        <dbReference type="ARBA" id="ARBA00003314"/>
    </source>
</evidence>
<dbReference type="GO" id="GO:0006431">
    <property type="term" value="P:methionyl-tRNA aminoacylation"/>
    <property type="evidence" value="ECO:0007669"/>
    <property type="project" value="InterPro"/>
</dbReference>
<dbReference type="InterPro" id="IPR041872">
    <property type="entry name" value="Anticodon_Met"/>
</dbReference>
<keyword evidence="8" id="KW-0820">tRNA-binding</keyword>
<dbReference type="InterPro" id="IPR001412">
    <property type="entry name" value="aa-tRNA-synth_I_CS"/>
</dbReference>
<evidence type="ECO:0000256" key="15">
    <source>
        <dbReference type="ARBA" id="ARBA00022917"/>
    </source>
</evidence>
<dbReference type="PANTHER" id="PTHR45765:SF1">
    <property type="entry name" value="METHIONINE--TRNA LIGASE, CYTOPLASMIC"/>
    <property type="match status" value="1"/>
</dbReference>
<protein>
    <recommendedName>
        <fullName evidence="6">Methionine--tRNA ligase</fullName>
        <ecNumber evidence="5">6.1.1.10</ecNumber>
    </recommendedName>
    <alternativeName>
        <fullName evidence="17">Methionyl-tRNA synthetase</fullName>
    </alternativeName>
</protein>
<evidence type="ECO:0000256" key="4">
    <source>
        <dbReference type="ARBA" id="ARBA00011738"/>
    </source>
</evidence>
<evidence type="ECO:0000256" key="10">
    <source>
        <dbReference type="ARBA" id="ARBA00022723"/>
    </source>
</evidence>
<dbReference type="InterPro" id="IPR002547">
    <property type="entry name" value="tRNA-bd_dom"/>
</dbReference>
<keyword evidence="10" id="KW-0479">Metal-binding</keyword>
<evidence type="ECO:0000256" key="1">
    <source>
        <dbReference type="ARBA" id="ARBA00001947"/>
    </source>
</evidence>
<evidence type="ECO:0000256" key="5">
    <source>
        <dbReference type="ARBA" id="ARBA00012838"/>
    </source>
</evidence>
<dbReference type="InterPro" id="IPR029038">
    <property type="entry name" value="MetRS_Zn"/>
</dbReference>
<dbReference type="NCBIfam" id="NF001100">
    <property type="entry name" value="PRK00133.1"/>
    <property type="match status" value="1"/>
</dbReference>
<evidence type="ECO:0000256" key="16">
    <source>
        <dbReference type="ARBA" id="ARBA00023146"/>
    </source>
</evidence>
<dbReference type="GO" id="GO:0005829">
    <property type="term" value="C:cytosol"/>
    <property type="evidence" value="ECO:0007669"/>
    <property type="project" value="TreeGrafter"/>
</dbReference>
<dbReference type="InterPro" id="IPR009080">
    <property type="entry name" value="tRNAsynth_Ia_anticodon-bd"/>
</dbReference>
<dbReference type="Gene3D" id="3.40.50.620">
    <property type="entry name" value="HUPs"/>
    <property type="match status" value="1"/>
</dbReference>
<keyword evidence="12" id="KW-0862">Zinc</keyword>
<dbReference type="NCBIfam" id="TIGR00399">
    <property type="entry name" value="metG_C_term"/>
    <property type="match status" value="1"/>
</dbReference>
<comment type="subcellular location">
    <subcellularLocation>
        <location evidence="3">Cytoplasm</location>
    </subcellularLocation>
</comment>
<dbReference type="GO" id="GO:0005524">
    <property type="term" value="F:ATP binding"/>
    <property type="evidence" value="ECO:0007669"/>
    <property type="project" value="UniProtKB-KW"/>
</dbReference>
<dbReference type="HAMAP" id="MF_00098">
    <property type="entry name" value="Met_tRNA_synth_type1"/>
    <property type="match status" value="1"/>
</dbReference>
<evidence type="ECO:0000256" key="14">
    <source>
        <dbReference type="ARBA" id="ARBA00022884"/>
    </source>
</evidence>
<dbReference type="EMBL" id="UOFF01000010">
    <property type="protein sequence ID" value="VAW53006.1"/>
    <property type="molecule type" value="Genomic_DNA"/>
</dbReference>
<dbReference type="Gene3D" id="1.10.730.10">
    <property type="entry name" value="Isoleucyl-tRNA Synthetase, Domain 1"/>
    <property type="match status" value="1"/>
</dbReference>